<dbReference type="STRING" id="1817813.A2008_07695"/>
<feature type="transmembrane region" description="Helical" evidence="4">
    <location>
        <begin position="110"/>
        <end position="133"/>
    </location>
</feature>
<feature type="transmembrane region" description="Helical" evidence="4">
    <location>
        <begin position="12"/>
        <end position="33"/>
    </location>
</feature>
<dbReference type="InterPro" id="IPR020846">
    <property type="entry name" value="MFS_dom"/>
</dbReference>
<feature type="transmembrane region" description="Helical" evidence="4">
    <location>
        <begin position="45"/>
        <end position="66"/>
    </location>
</feature>
<dbReference type="InterPro" id="IPR011701">
    <property type="entry name" value="MFS"/>
</dbReference>
<dbReference type="GO" id="GO:0022857">
    <property type="term" value="F:transmembrane transporter activity"/>
    <property type="evidence" value="ECO:0007669"/>
    <property type="project" value="InterPro"/>
</dbReference>
<evidence type="ECO:0000313" key="7">
    <source>
        <dbReference type="Proteomes" id="UP000178735"/>
    </source>
</evidence>
<evidence type="ECO:0000256" key="1">
    <source>
        <dbReference type="ARBA" id="ARBA00022692"/>
    </source>
</evidence>
<proteinExistence type="predicted"/>
<evidence type="ECO:0000259" key="5">
    <source>
        <dbReference type="PROSITE" id="PS50850"/>
    </source>
</evidence>
<keyword evidence="1 4" id="KW-0812">Transmembrane</keyword>
<protein>
    <submittedName>
        <fullName evidence="6">MFS transporter</fullName>
    </submittedName>
</protein>
<dbReference type="PANTHER" id="PTHR23518">
    <property type="entry name" value="C-METHYLTRANSFERASE"/>
    <property type="match status" value="1"/>
</dbReference>
<dbReference type="Proteomes" id="UP000178735">
    <property type="component" value="Unassembled WGS sequence"/>
</dbReference>
<keyword evidence="3 4" id="KW-0472">Membrane</keyword>
<keyword evidence="2 4" id="KW-1133">Transmembrane helix</keyword>
<evidence type="ECO:0000256" key="3">
    <source>
        <dbReference type="ARBA" id="ARBA00023136"/>
    </source>
</evidence>
<evidence type="ECO:0000256" key="2">
    <source>
        <dbReference type="ARBA" id="ARBA00022989"/>
    </source>
</evidence>
<dbReference type="InterPro" id="IPR036259">
    <property type="entry name" value="MFS_trans_sf"/>
</dbReference>
<feature type="transmembrane region" description="Helical" evidence="4">
    <location>
        <begin position="261"/>
        <end position="282"/>
    </location>
</feature>
<organism evidence="6 7">
    <name type="scientific">Candidatus Wallbacteria bacterium GWC2_49_35</name>
    <dbReference type="NCBI Taxonomy" id="1817813"/>
    <lineage>
        <taxon>Bacteria</taxon>
        <taxon>Candidatus Walliibacteriota</taxon>
    </lineage>
</organism>
<feature type="transmembrane region" description="Helical" evidence="4">
    <location>
        <begin position="178"/>
        <end position="198"/>
    </location>
</feature>
<feature type="transmembrane region" description="Helical" evidence="4">
    <location>
        <begin position="294"/>
        <end position="327"/>
    </location>
</feature>
<feature type="transmembrane region" description="Helical" evidence="4">
    <location>
        <begin position="86"/>
        <end position="104"/>
    </location>
</feature>
<gene>
    <name evidence="6" type="ORF">A2008_07695</name>
</gene>
<dbReference type="EMBL" id="MGFH01000086">
    <property type="protein sequence ID" value="OGM05969.1"/>
    <property type="molecule type" value="Genomic_DNA"/>
</dbReference>
<name>A0A1F7WU51_9BACT</name>
<dbReference type="PANTHER" id="PTHR23518:SF2">
    <property type="entry name" value="MAJOR FACILITATOR SUPERFAMILY TRANSPORTER"/>
    <property type="match status" value="1"/>
</dbReference>
<dbReference type="AlphaFoldDB" id="A0A1F7WU51"/>
<sequence length="409" mass="45156">MERNSVLFKKIAGFLALKKSMAALFMMVVFVGMGEKLAERFLPKYIEVLGGGALAIGLLNGLDNLLSALYSLPGGYLSDLIGFKKALVVFNIFAMCGYLIVIFFPGWQAAVIGAIFFISWDALSLPATMSMVSKVLPDKKRTMGVTMHSLVRRLPMALGPLIGGYLINRFGVEAGIRYAFMGAFALAAISLVMQQLMMEEDPGAKDKKDIGAPWAGLFSKRLRVLLASDILIRFCEQIPYAFIVLWCLGDRETGITAKISAFDFGILTAVEMTAAILIYIPVAHFADRGTKKPFIVATFAFFTAFPAVLYFSHTFTTLVFAFIIRGFKEFGEPTRKALILDLVPKDHRAYTYGVYYLIRDIIVSFAAFGGAFLWRHSPALNLGAAFAFGLIGTIYFALAEDNKYKEHDQ</sequence>
<dbReference type="Gene3D" id="1.20.1250.20">
    <property type="entry name" value="MFS general substrate transporter like domains"/>
    <property type="match status" value="2"/>
</dbReference>
<evidence type="ECO:0000313" key="6">
    <source>
        <dbReference type="EMBL" id="OGM05969.1"/>
    </source>
</evidence>
<dbReference type="PROSITE" id="PS50850">
    <property type="entry name" value="MFS"/>
    <property type="match status" value="1"/>
</dbReference>
<accession>A0A1F7WU51</accession>
<dbReference type="Pfam" id="PF07690">
    <property type="entry name" value="MFS_1"/>
    <property type="match status" value="2"/>
</dbReference>
<feature type="transmembrane region" description="Helical" evidence="4">
    <location>
        <begin position="380"/>
        <end position="399"/>
    </location>
</feature>
<dbReference type="SUPFAM" id="SSF103473">
    <property type="entry name" value="MFS general substrate transporter"/>
    <property type="match status" value="1"/>
</dbReference>
<reference evidence="6 7" key="1">
    <citation type="journal article" date="2016" name="Nat. Commun.">
        <title>Thousands of microbial genomes shed light on interconnected biogeochemical processes in an aquifer system.</title>
        <authorList>
            <person name="Anantharaman K."/>
            <person name="Brown C.T."/>
            <person name="Hug L.A."/>
            <person name="Sharon I."/>
            <person name="Castelle C.J."/>
            <person name="Probst A.J."/>
            <person name="Thomas B.C."/>
            <person name="Singh A."/>
            <person name="Wilkins M.J."/>
            <person name="Karaoz U."/>
            <person name="Brodie E.L."/>
            <person name="Williams K.H."/>
            <person name="Hubbard S.S."/>
            <person name="Banfield J.F."/>
        </authorList>
    </citation>
    <scope>NUCLEOTIDE SEQUENCE [LARGE SCALE GENOMIC DNA]</scope>
</reference>
<feature type="transmembrane region" description="Helical" evidence="4">
    <location>
        <begin position="354"/>
        <end position="374"/>
    </location>
</feature>
<feature type="domain" description="Major facilitator superfamily (MFS) profile" evidence="5">
    <location>
        <begin position="20"/>
        <end position="402"/>
    </location>
</feature>
<evidence type="ECO:0000256" key="4">
    <source>
        <dbReference type="SAM" id="Phobius"/>
    </source>
</evidence>
<comment type="caution">
    <text evidence="6">The sequence shown here is derived from an EMBL/GenBank/DDBJ whole genome shotgun (WGS) entry which is preliminary data.</text>
</comment>